<reference evidence="2 3" key="1">
    <citation type="submission" date="2022-10" db="EMBL/GenBank/DDBJ databases">
        <title>Comparative genomic analysis of Cohnella hashimotonis sp. nov., isolated from the International Space Station.</title>
        <authorList>
            <person name="Simpson A."/>
            <person name="Venkateswaran K."/>
        </authorList>
    </citation>
    <scope>NUCLEOTIDE SEQUENCE [LARGE SCALE GENOMIC DNA]</scope>
    <source>
        <strain evidence="2 3">DSM 18997</strain>
    </source>
</reference>
<comment type="caution">
    <text evidence="2">The sequence shown here is derived from an EMBL/GenBank/DDBJ whole genome shotgun (WGS) entry which is preliminary data.</text>
</comment>
<feature type="region of interest" description="Disordered" evidence="1">
    <location>
        <begin position="67"/>
        <end position="87"/>
    </location>
</feature>
<evidence type="ECO:0000256" key="1">
    <source>
        <dbReference type="SAM" id="MobiDB-lite"/>
    </source>
</evidence>
<dbReference type="AlphaFoldDB" id="A0A9X4KEP4"/>
<accession>A0A9X4KEP4</accession>
<evidence type="ECO:0000313" key="3">
    <source>
        <dbReference type="Proteomes" id="UP001153387"/>
    </source>
</evidence>
<gene>
    <name evidence="2" type="ORF">OMP38_05705</name>
</gene>
<protein>
    <submittedName>
        <fullName evidence="2">Uncharacterized protein</fullName>
    </submittedName>
</protein>
<evidence type="ECO:0000313" key="2">
    <source>
        <dbReference type="EMBL" id="MDG0790396.1"/>
    </source>
</evidence>
<name>A0A9X4KEP4_9BACL</name>
<organism evidence="2 3">
    <name type="scientific">Cohnella ginsengisoli</name>
    <dbReference type="NCBI Taxonomy" id="425004"/>
    <lineage>
        <taxon>Bacteria</taxon>
        <taxon>Bacillati</taxon>
        <taxon>Bacillota</taxon>
        <taxon>Bacilli</taxon>
        <taxon>Bacillales</taxon>
        <taxon>Paenibacillaceae</taxon>
        <taxon>Cohnella</taxon>
    </lineage>
</organism>
<sequence length="87" mass="9834">MSRFLSEDRRTTTDLSTVESARNDLFLEEFPEGPYGAALVTNLKLGRSKPWRIDQDTHSGFENIALHEDLPRGYPGEDPLGDTDDDH</sequence>
<dbReference type="Proteomes" id="UP001153387">
    <property type="component" value="Unassembled WGS sequence"/>
</dbReference>
<proteinExistence type="predicted"/>
<dbReference type="EMBL" id="JAPDHZ010000002">
    <property type="protein sequence ID" value="MDG0790396.1"/>
    <property type="molecule type" value="Genomic_DNA"/>
</dbReference>
<dbReference type="RefSeq" id="WP_277564233.1">
    <property type="nucleotide sequence ID" value="NZ_JAPDHZ010000002.1"/>
</dbReference>
<keyword evidence="3" id="KW-1185">Reference proteome</keyword>